<feature type="domain" description="Proteinase inhibitor I42 chagasin" evidence="3">
    <location>
        <begin position="246"/>
        <end position="331"/>
    </location>
</feature>
<dbReference type="Proteomes" id="UP000077339">
    <property type="component" value="Unassembled WGS sequence"/>
</dbReference>
<dbReference type="Gene3D" id="2.60.40.2020">
    <property type="match status" value="3"/>
</dbReference>
<name>A0A176K181_9BACT</name>
<evidence type="ECO:0000313" key="4">
    <source>
        <dbReference type="EMBL" id="OAA30430.1"/>
    </source>
</evidence>
<evidence type="ECO:0000256" key="1">
    <source>
        <dbReference type="ARBA" id="ARBA00022690"/>
    </source>
</evidence>
<evidence type="ECO:0000313" key="5">
    <source>
        <dbReference type="Proteomes" id="UP000077339"/>
    </source>
</evidence>
<keyword evidence="5" id="KW-1185">Reference proteome</keyword>
<feature type="domain" description="Proteinase inhibitor I42 chagasin" evidence="3">
    <location>
        <begin position="36"/>
        <end position="114"/>
    </location>
</feature>
<keyword evidence="1" id="KW-0646">Protease inhibitor</keyword>
<proteinExistence type="predicted"/>
<comment type="caution">
    <text evidence="4">The sequence shown here is derived from an EMBL/GenBank/DDBJ whole genome shotgun (WGS) entry which is preliminary data.</text>
</comment>
<accession>A0A176K181</accession>
<dbReference type="RefSeq" id="WP_068347534.1">
    <property type="nucleotide sequence ID" value="NZ_JFHK01000009.1"/>
</dbReference>
<dbReference type="PATRIC" id="fig|1453497.3.peg.2044"/>
<evidence type="ECO:0000259" key="3">
    <source>
        <dbReference type="Pfam" id="PF09394"/>
    </source>
</evidence>
<dbReference type="AlphaFoldDB" id="A0A176K181"/>
<dbReference type="PANTHER" id="PTHR36530">
    <property type="entry name" value="INHIBITOR OF CYSTEINE PEPTIDASE"/>
    <property type="match status" value="1"/>
</dbReference>
<organism evidence="4 5">
    <name type="scientific">Kosmotoga arenicorallina S304</name>
    <dbReference type="NCBI Taxonomy" id="1453497"/>
    <lineage>
        <taxon>Bacteria</taxon>
        <taxon>Thermotogati</taxon>
        <taxon>Thermotogota</taxon>
        <taxon>Thermotogae</taxon>
        <taxon>Kosmotogales</taxon>
        <taxon>Kosmotogaceae</taxon>
        <taxon>Kosmotoga</taxon>
    </lineage>
</organism>
<dbReference type="PANTHER" id="PTHR36530:SF1">
    <property type="entry name" value="AMOEBIASIN-1"/>
    <property type="match status" value="1"/>
</dbReference>
<dbReference type="GO" id="GO:0004869">
    <property type="term" value="F:cysteine-type endopeptidase inhibitor activity"/>
    <property type="evidence" value="ECO:0007669"/>
    <property type="project" value="UniProtKB-KW"/>
</dbReference>
<evidence type="ECO:0000256" key="2">
    <source>
        <dbReference type="ARBA" id="ARBA00022704"/>
    </source>
</evidence>
<dbReference type="InterPro" id="IPR052781">
    <property type="entry name" value="Cys_protease_inhibitor_I42"/>
</dbReference>
<dbReference type="Pfam" id="PF09394">
    <property type="entry name" value="Inhibitor_I42"/>
    <property type="match status" value="3"/>
</dbReference>
<dbReference type="EMBL" id="JFHK01000009">
    <property type="protein sequence ID" value="OAA30430.1"/>
    <property type="molecule type" value="Genomic_DNA"/>
</dbReference>
<gene>
    <name evidence="4" type="ORF">AT15_10350</name>
</gene>
<dbReference type="STRING" id="1453497.AT15_10350"/>
<sequence>MRKAFLLAFSMVLFGILGFSAIHTISETANIIGLLDKAVIELYENPSTGYLWHFDIFGSDIIEFQNKRVEPSSDSTAVGAPVKVIWLFKALKKGKATIIFRLYRPWEGKENAVDLKVFNIVIEETEEAPDERILEDCTSIVYLGDELTLNLEENPSTGYSWHLSNSNPEVLSLSEEIITKSGKMPGEPVIKEWKFKAINSGICLLSFQLRRNADEESIEERFIVIRVEKEKELTEIKELKKGSNTLNIGETVILSLEENASTGFTWHLSLSEEGIVKITSKTITTQAPPGVLGAPSMVSWTFKAVKPGKVTLTLKKYRSWEGEEAAVETLNYFISVK</sequence>
<keyword evidence="2" id="KW-0789">Thiol protease inhibitor</keyword>
<dbReference type="SUPFAM" id="SSF141066">
    <property type="entry name" value="ICP-like"/>
    <property type="match status" value="3"/>
</dbReference>
<dbReference type="InterPro" id="IPR018990">
    <property type="entry name" value="Prot_inh_I42_chagasin"/>
</dbReference>
<dbReference type="OrthoDB" id="48736at2"/>
<reference evidence="4 5" key="1">
    <citation type="submission" date="2014-02" db="EMBL/GenBank/DDBJ databases">
        <title>Kosmotoga genome sequencing.</title>
        <authorList>
            <person name="Pollo S.M."/>
            <person name="Charchuk R."/>
            <person name="Nesbo C.L."/>
        </authorList>
    </citation>
    <scope>NUCLEOTIDE SEQUENCE [LARGE SCALE GENOMIC DNA]</scope>
    <source>
        <strain evidence="4 5">S304</strain>
    </source>
</reference>
<dbReference type="InterPro" id="IPR036331">
    <property type="entry name" value="Chagasin-like_sf"/>
</dbReference>
<feature type="domain" description="Proteinase inhibitor I42 chagasin" evidence="3">
    <location>
        <begin position="143"/>
        <end position="225"/>
    </location>
</feature>
<protein>
    <recommendedName>
        <fullName evidence="3">Proteinase inhibitor I42 chagasin domain-containing protein</fullName>
    </recommendedName>
</protein>